<dbReference type="EMBL" id="OW240921">
    <property type="protein sequence ID" value="CAH2319401.1"/>
    <property type="molecule type" value="Genomic_DNA"/>
</dbReference>
<sequence length="165" mass="17864">MSNITTAMHRERPRHIAAADIKHIASQASNRGRARPTYGRAQNRPRPQQEAAKRHSPRAGDIAQMKPLGGGLPQARFAAPAPLPPLAGGGYPSHITATRATMGAPTWSARLPPTLANAVERPASQQKKTQTRRGKESTGRVTYRSQTAHCLKKRPTKGLDEMIGN</sequence>
<organism evidence="2 3">
    <name type="scientific">Pelobates cultripes</name>
    <name type="common">Western spadefoot toad</name>
    <dbReference type="NCBI Taxonomy" id="61616"/>
    <lineage>
        <taxon>Eukaryota</taxon>
        <taxon>Metazoa</taxon>
        <taxon>Chordata</taxon>
        <taxon>Craniata</taxon>
        <taxon>Vertebrata</taxon>
        <taxon>Euteleostomi</taxon>
        <taxon>Amphibia</taxon>
        <taxon>Batrachia</taxon>
        <taxon>Anura</taxon>
        <taxon>Pelobatoidea</taxon>
        <taxon>Pelobatidae</taxon>
        <taxon>Pelobates</taxon>
    </lineage>
</organism>
<evidence type="ECO:0000313" key="2">
    <source>
        <dbReference type="EMBL" id="CAH2319401.1"/>
    </source>
</evidence>
<feature type="region of interest" description="Disordered" evidence="1">
    <location>
        <begin position="117"/>
        <end position="147"/>
    </location>
</feature>
<reference evidence="2" key="1">
    <citation type="submission" date="2022-03" db="EMBL/GenBank/DDBJ databases">
        <authorList>
            <person name="Alioto T."/>
            <person name="Alioto T."/>
            <person name="Gomez Garrido J."/>
        </authorList>
    </citation>
    <scope>NUCLEOTIDE SEQUENCE</scope>
</reference>
<name>A0AAD1WRP7_PELCU</name>
<protein>
    <submittedName>
        <fullName evidence="2">Uncharacterized protein</fullName>
    </submittedName>
</protein>
<accession>A0AAD1WRP7</accession>
<dbReference type="AlphaFoldDB" id="A0AAD1WRP7"/>
<dbReference type="Proteomes" id="UP001295444">
    <property type="component" value="Chromosome 10"/>
</dbReference>
<feature type="region of interest" description="Disordered" evidence="1">
    <location>
        <begin position="24"/>
        <end position="97"/>
    </location>
</feature>
<evidence type="ECO:0000313" key="3">
    <source>
        <dbReference type="Proteomes" id="UP001295444"/>
    </source>
</evidence>
<keyword evidence="3" id="KW-1185">Reference proteome</keyword>
<proteinExistence type="predicted"/>
<evidence type="ECO:0000256" key="1">
    <source>
        <dbReference type="SAM" id="MobiDB-lite"/>
    </source>
</evidence>
<gene>
    <name evidence="2" type="ORF">PECUL_23A001701</name>
</gene>